<feature type="region of interest" description="Disordered" evidence="1">
    <location>
        <begin position="53"/>
        <end position="76"/>
    </location>
</feature>
<feature type="compositionally biased region" description="Polar residues" evidence="1">
    <location>
        <begin position="1"/>
        <end position="17"/>
    </location>
</feature>
<feature type="region of interest" description="Disordered" evidence="1">
    <location>
        <begin position="1"/>
        <end position="31"/>
    </location>
</feature>
<feature type="compositionally biased region" description="Polar residues" evidence="1">
    <location>
        <begin position="61"/>
        <end position="74"/>
    </location>
</feature>
<dbReference type="EMBL" id="JAULSU010000003">
    <property type="protein sequence ID" value="KAK0623993.1"/>
    <property type="molecule type" value="Genomic_DNA"/>
</dbReference>
<keyword evidence="3" id="KW-1185">Reference proteome</keyword>
<gene>
    <name evidence="2" type="ORF">B0T14DRAFT_554010</name>
</gene>
<evidence type="ECO:0000256" key="1">
    <source>
        <dbReference type="SAM" id="MobiDB-lite"/>
    </source>
</evidence>
<dbReference type="Proteomes" id="UP001175000">
    <property type="component" value="Unassembled WGS sequence"/>
</dbReference>
<protein>
    <submittedName>
        <fullName evidence="2">Uncharacterized protein</fullName>
    </submittedName>
</protein>
<evidence type="ECO:0000313" key="2">
    <source>
        <dbReference type="EMBL" id="KAK0623993.1"/>
    </source>
</evidence>
<dbReference type="AlphaFoldDB" id="A0AA40C4I0"/>
<reference evidence="2" key="1">
    <citation type="submission" date="2023-06" db="EMBL/GenBank/DDBJ databases">
        <title>Genome-scale phylogeny and comparative genomics of the fungal order Sordariales.</title>
        <authorList>
            <consortium name="Lawrence Berkeley National Laboratory"/>
            <person name="Hensen N."/>
            <person name="Bonometti L."/>
            <person name="Westerberg I."/>
            <person name="Brannstrom I.O."/>
            <person name="Guillou S."/>
            <person name="Cros-Aarteil S."/>
            <person name="Calhoun S."/>
            <person name="Haridas S."/>
            <person name="Kuo A."/>
            <person name="Mondo S."/>
            <person name="Pangilinan J."/>
            <person name="Riley R."/>
            <person name="Labutti K."/>
            <person name="Andreopoulos B."/>
            <person name="Lipzen A."/>
            <person name="Chen C."/>
            <person name="Yanf M."/>
            <person name="Daum C."/>
            <person name="Ng V."/>
            <person name="Clum A."/>
            <person name="Steindorff A."/>
            <person name="Ohm R."/>
            <person name="Martin F."/>
            <person name="Silar P."/>
            <person name="Natvig D."/>
            <person name="Lalanne C."/>
            <person name="Gautier V."/>
            <person name="Ament-Velasquez S.L."/>
            <person name="Kruys A."/>
            <person name="Hutchinson M.I."/>
            <person name="Powell A.J."/>
            <person name="Barry K."/>
            <person name="Miller A.N."/>
            <person name="Grigoriev I.V."/>
            <person name="Debuchy R."/>
            <person name="Gladieux P."/>
            <person name="Thoren M.H."/>
            <person name="Johannesson H."/>
        </authorList>
    </citation>
    <scope>NUCLEOTIDE SEQUENCE</scope>
    <source>
        <strain evidence="2">CBS 606.72</strain>
    </source>
</reference>
<comment type="caution">
    <text evidence="2">The sequence shown here is derived from an EMBL/GenBank/DDBJ whole genome shotgun (WGS) entry which is preliminary data.</text>
</comment>
<sequence>MKFAPSQSSLASATSGITHAPPRLLSRLGRSPPAAEAVSTCALIARTTVSIRPQVARMPRPSTSASGPKPQTVQAMPWAPPLGPALPDWVYSFVSLLPEVSFGLADRHTVRRGEFICS</sequence>
<proteinExistence type="predicted"/>
<organism evidence="2 3">
    <name type="scientific">Immersiella caudata</name>
    <dbReference type="NCBI Taxonomy" id="314043"/>
    <lineage>
        <taxon>Eukaryota</taxon>
        <taxon>Fungi</taxon>
        <taxon>Dikarya</taxon>
        <taxon>Ascomycota</taxon>
        <taxon>Pezizomycotina</taxon>
        <taxon>Sordariomycetes</taxon>
        <taxon>Sordariomycetidae</taxon>
        <taxon>Sordariales</taxon>
        <taxon>Lasiosphaeriaceae</taxon>
        <taxon>Immersiella</taxon>
    </lineage>
</organism>
<evidence type="ECO:0000313" key="3">
    <source>
        <dbReference type="Proteomes" id="UP001175000"/>
    </source>
</evidence>
<name>A0AA40C4I0_9PEZI</name>
<accession>A0AA40C4I0</accession>